<dbReference type="AlphaFoldDB" id="A0A0U3G3K7"/>
<feature type="domain" description="DUF1540" evidence="1">
    <location>
        <begin position="9"/>
        <end position="42"/>
    </location>
</feature>
<evidence type="ECO:0000313" key="2">
    <source>
        <dbReference type="EMBL" id="SED96137.1"/>
    </source>
</evidence>
<dbReference type="KEGG" id="arw:MB46_10580"/>
<proteinExistence type="predicted"/>
<accession>A0A1H5EY49</accession>
<feature type="domain" description="DUF1540" evidence="1">
    <location>
        <begin position="61"/>
        <end position="92"/>
    </location>
</feature>
<evidence type="ECO:0000313" key="3">
    <source>
        <dbReference type="Proteomes" id="UP000182725"/>
    </source>
</evidence>
<sequence length="97" mass="9875">MTVTVPVTECAVSNCSFNDHTHCGAAGITIGGNADHAQCATFIDTGVHGGLPKVLASVGACQRSECSHNENLMCGAPSVRVGPGADNADCLTYEHTT</sequence>
<protein>
    <recommendedName>
        <fullName evidence="1">DUF1540 domain-containing protein</fullName>
    </recommendedName>
</protein>
<dbReference type="EMBL" id="FNTV01000001">
    <property type="protein sequence ID" value="SED96137.1"/>
    <property type="molecule type" value="Genomic_DNA"/>
</dbReference>
<dbReference type="OrthoDB" id="3213529at2"/>
<gene>
    <name evidence="2" type="ORF">SAMN04489740_0373</name>
</gene>
<dbReference type="Proteomes" id="UP000182725">
    <property type="component" value="Unassembled WGS sequence"/>
</dbReference>
<name>A0A0U3G3K7_9MICC</name>
<dbReference type="InterPro" id="IPR011437">
    <property type="entry name" value="DUF1540"/>
</dbReference>
<organism evidence="2 3">
    <name type="scientific">Arthrobacter alpinus</name>
    <dbReference type="NCBI Taxonomy" id="656366"/>
    <lineage>
        <taxon>Bacteria</taxon>
        <taxon>Bacillati</taxon>
        <taxon>Actinomycetota</taxon>
        <taxon>Actinomycetes</taxon>
        <taxon>Micrococcales</taxon>
        <taxon>Micrococcaceae</taxon>
        <taxon>Arthrobacter</taxon>
    </lineage>
</organism>
<dbReference type="RefSeq" id="WP_044571537.1">
    <property type="nucleotide sequence ID" value="NZ_CP013745.1"/>
</dbReference>
<dbReference type="Pfam" id="PF07561">
    <property type="entry name" value="DUF1540"/>
    <property type="match status" value="2"/>
</dbReference>
<reference evidence="2 3" key="1">
    <citation type="submission" date="2016-10" db="EMBL/GenBank/DDBJ databases">
        <authorList>
            <person name="de Groot N.N."/>
        </authorList>
    </citation>
    <scope>NUCLEOTIDE SEQUENCE [LARGE SCALE GENOMIC DNA]</scope>
    <source>
        <strain evidence="2 3">DSM 22274</strain>
    </source>
</reference>
<evidence type="ECO:0000259" key="1">
    <source>
        <dbReference type="Pfam" id="PF07561"/>
    </source>
</evidence>
<accession>A0A0U3G3K7</accession>